<feature type="transmembrane region" description="Helical" evidence="7">
    <location>
        <begin position="6"/>
        <end position="25"/>
    </location>
</feature>
<dbReference type="InterPro" id="IPR050736">
    <property type="entry name" value="Sensor_HK_Regulatory"/>
</dbReference>
<dbReference type="PANTHER" id="PTHR43711:SF1">
    <property type="entry name" value="HISTIDINE KINASE 1"/>
    <property type="match status" value="1"/>
</dbReference>
<dbReference type="InterPro" id="IPR004358">
    <property type="entry name" value="Sig_transdc_His_kin-like_C"/>
</dbReference>
<dbReference type="CDD" id="cd00082">
    <property type="entry name" value="HisKA"/>
    <property type="match status" value="1"/>
</dbReference>
<evidence type="ECO:0000256" key="5">
    <source>
        <dbReference type="ARBA" id="ARBA00022777"/>
    </source>
</evidence>
<organism evidence="9 10">
    <name type="scientific">Phocaeicola plebeius</name>
    <dbReference type="NCBI Taxonomy" id="310297"/>
    <lineage>
        <taxon>Bacteria</taxon>
        <taxon>Pseudomonadati</taxon>
        <taxon>Bacteroidota</taxon>
        <taxon>Bacteroidia</taxon>
        <taxon>Bacteroidales</taxon>
        <taxon>Bacteroidaceae</taxon>
        <taxon>Phocaeicola</taxon>
    </lineage>
</organism>
<keyword evidence="5 9" id="KW-0418">Kinase</keyword>
<gene>
    <name evidence="9" type="ORF">DXB87_09670</name>
</gene>
<dbReference type="Proteomes" id="UP000260814">
    <property type="component" value="Unassembled WGS sequence"/>
</dbReference>
<dbReference type="PRINTS" id="PR00344">
    <property type="entry name" value="BCTRLSENSOR"/>
</dbReference>
<evidence type="ECO:0000256" key="4">
    <source>
        <dbReference type="ARBA" id="ARBA00022679"/>
    </source>
</evidence>
<sequence length="467" mass="53299">MKMKHIRWIAVVGLIAIVELQYVWLVNTYKLTRENVMRQSHELFKDAALQEAFDRISLWKQLYGKKDSTYTYQFKFEADVVDSDTVQIEETPETRQYIESAVFIAIQEGVSNTFKMDVSLHNLDSIYAHMLDSVGISAKVSTCMTDSLGNVLRASSPQAKLEGQKYLRTRLVPINKAYTRYLQGVILNPYWVIFQRMTLLLIATVLIMVLVIICIVYQIRVIIRQDKIAKMREDFSYAMIHDMKTPLSSILMGTEILESGRLDGQPEKKERYFRIVKEEGEHLLALTNKVLTLSKLENHALKLQQADCLLQPILEDLAEKYKAKTTKQVAFVWDLQEDVVWADEEFLKEALSNLIDNALKYSGEAVEITFLSERKADGTVCVTVADNGFGIPLKDQRKIFEKYERAAASERSRSGGASGFGLGLNYVLRIMEAHGGRVTLESIEGEYSRFTVAFPPESALENKKEEQ</sequence>
<keyword evidence="7" id="KW-0472">Membrane</keyword>
<evidence type="ECO:0000259" key="8">
    <source>
        <dbReference type="PROSITE" id="PS50109"/>
    </source>
</evidence>
<comment type="caution">
    <text evidence="9">The sequence shown here is derived from an EMBL/GenBank/DDBJ whole genome shotgun (WGS) entry which is preliminary data.</text>
</comment>
<dbReference type="CDD" id="cd00075">
    <property type="entry name" value="HATPase"/>
    <property type="match status" value="1"/>
</dbReference>
<dbReference type="PANTHER" id="PTHR43711">
    <property type="entry name" value="TWO-COMPONENT HISTIDINE KINASE"/>
    <property type="match status" value="1"/>
</dbReference>
<dbReference type="Pfam" id="PF02518">
    <property type="entry name" value="HATPase_c"/>
    <property type="match status" value="1"/>
</dbReference>
<dbReference type="SUPFAM" id="SSF47384">
    <property type="entry name" value="Homodimeric domain of signal transducing histidine kinase"/>
    <property type="match status" value="1"/>
</dbReference>
<feature type="domain" description="Histidine kinase" evidence="8">
    <location>
        <begin position="238"/>
        <end position="458"/>
    </location>
</feature>
<dbReference type="GO" id="GO:0000155">
    <property type="term" value="F:phosphorelay sensor kinase activity"/>
    <property type="evidence" value="ECO:0007669"/>
    <property type="project" value="InterPro"/>
</dbReference>
<dbReference type="InterPro" id="IPR003661">
    <property type="entry name" value="HisK_dim/P_dom"/>
</dbReference>
<evidence type="ECO:0000256" key="3">
    <source>
        <dbReference type="ARBA" id="ARBA00022553"/>
    </source>
</evidence>
<evidence type="ECO:0000256" key="6">
    <source>
        <dbReference type="ARBA" id="ARBA00023012"/>
    </source>
</evidence>
<evidence type="ECO:0000256" key="1">
    <source>
        <dbReference type="ARBA" id="ARBA00000085"/>
    </source>
</evidence>
<dbReference type="InterPro" id="IPR036097">
    <property type="entry name" value="HisK_dim/P_sf"/>
</dbReference>
<reference evidence="9 10" key="1">
    <citation type="submission" date="2018-08" db="EMBL/GenBank/DDBJ databases">
        <title>A genome reference for cultivated species of the human gut microbiota.</title>
        <authorList>
            <person name="Zou Y."/>
            <person name="Xue W."/>
            <person name="Luo G."/>
        </authorList>
    </citation>
    <scope>NUCLEOTIDE SEQUENCE [LARGE SCALE GENOMIC DNA]</scope>
    <source>
        <strain evidence="9 10">OM06-2</strain>
    </source>
</reference>
<evidence type="ECO:0000256" key="2">
    <source>
        <dbReference type="ARBA" id="ARBA00012438"/>
    </source>
</evidence>
<keyword evidence="6" id="KW-0902">Two-component regulatory system</keyword>
<name>A0A3E4Z7F0_9BACT</name>
<dbReference type="EMBL" id="QSTW01000012">
    <property type="protein sequence ID" value="RGM90576.1"/>
    <property type="molecule type" value="Genomic_DNA"/>
</dbReference>
<dbReference type="InterPro" id="IPR003594">
    <property type="entry name" value="HATPase_dom"/>
</dbReference>
<dbReference type="Pfam" id="PF00512">
    <property type="entry name" value="HisKA"/>
    <property type="match status" value="1"/>
</dbReference>
<keyword evidence="7" id="KW-0812">Transmembrane</keyword>
<dbReference type="Gene3D" id="3.30.565.10">
    <property type="entry name" value="Histidine kinase-like ATPase, C-terminal domain"/>
    <property type="match status" value="1"/>
</dbReference>
<dbReference type="PROSITE" id="PS50109">
    <property type="entry name" value="HIS_KIN"/>
    <property type="match status" value="1"/>
</dbReference>
<accession>A0A3E4Z7F0</accession>
<keyword evidence="7" id="KW-1133">Transmembrane helix</keyword>
<dbReference type="InterPro" id="IPR005467">
    <property type="entry name" value="His_kinase_dom"/>
</dbReference>
<dbReference type="EC" id="2.7.13.3" evidence="2"/>
<evidence type="ECO:0000256" key="7">
    <source>
        <dbReference type="SAM" id="Phobius"/>
    </source>
</evidence>
<feature type="transmembrane region" description="Helical" evidence="7">
    <location>
        <begin position="200"/>
        <end position="223"/>
    </location>
</feature>
<keyword evidence="3" id="KW-0597">Phosphoprotein</keyword>
<dbReference type="SUPFAM" id="SSF55874">
    <property type="entry name" value="ATPase domain of HSP90 chaperone/DNA topoisomerase II/histidine kinase"/>
    <property type="match status" value="1"/>
</dbReference>
<evidence type="ECO:0000313" key="9">
    <source>
        <dbReference type="EMBL" id="RGM90576.1"/>
    </source>
</evidence>
<dbReference type="SMART" id="SM00387">
    <property type="entry name" value="HATPase_c"/>
    <property type="match status" value="1"/>
</dbReference>
<dbReference type="SMART" id="SM00388">
    <property type="entry name" value="HisKA"/>
    <property type="match status" value="1"/>
</dbReference>
<dbReference type="AlphaFoldDB" id="A0A3E4Z7F0"/>
<dbReference type="Gene3D" id="1.10.287.130">
    <property type="match status" value="1"/>
</dbReference>
<evidence type="ECO:0000313" key="10">
    <source>
        <dbReference type="Proteomes" id="UP000260814"/>
    </source>
</evidence>
<proteinExistence type="predicted"/>
<protein>
    <recommendedName>
        <fullName evidence="2">histidine kinase</fullName>
        <ecNumber evidence="2">2.7.13.3</ecNumber>
    </recommendedName>
</protein>
<dbReference type="InterPro" id="IPR036890">
    <property type="entry name" value="HATPase_C_sf"/>
</dbReference>
<dbReference type="RefSeq" id="WP_117702009.1">
    <property type="nucleotide sequence ID" value="NZ_NAKJ01000006.1"/>
</dbReference>
<comment type="catalytic activity">
    <reaction evidence="1">
        <text>ATP + protein L-histidine = ADP + protein N-phospho-L-histidine.</text>
        <dbReference type="EC" id="2.7.13.3"/>
    </reaction>
</comment>
<keyword evidence="4" id="KW-0808">Transferase</keyword>